<protein>
    <submittedName>
        <fullName evidence="2">Alpha/beta fold hydrolase</fullName>
    </submittedName>
</protein>
<feature type="domain" description="AB hydrolase-1" evidence="1">
    <location>
        <begin position="34"/>
        <end position="264"/>
    </location>
</feature>
<dbReference type="InterPro" id="IPR029058">
    <property type="entry name" value="AB_hydrolase_fold"/>
</dbReference>
<organism evidence="2 3">
    <name type="scientific">Roseomonas elaeocarpi</name>
    <dbReference type="NCBI Taxonomy" id="907779"/>
    <lineage>
        <taxon>Bacteria</taxon>
        <taxon>Pseudomonadati</taxon>
        <taxon>Pseudomonadota</taxon>
        <taxon>Alphaproteobacteria</taxon>
        <taxon>Acetobacterales</taxon>
        <taxon>Roseomonadaceae</taxon>
        <taxon>Roseomonas</taxon>
    </lineage>
</organism>
<dbReference type="RefSeq" id="WP_377042475.1">
    <property type="nucleotide sequence ID" value="NZ_JBHLUN010000001.1"/>
</dbReference>
<keyword evidence="3" id="KW-1185">Reference proteome</keyword>
<reference evidence="2 3" key="1">
    <citation type="submission" date="2024-09" db="EMBL/GenBank/DDBJ databases">
        <authorList>
            <person name="Sun Q."/>
            <person name="Mori K."/>
        </authorList>
    </citation>
    <scope>NUCLEOTIDE SEQUENCE [LARGE SCALE GENOMIC DNA]</scope>
    <source>
        <strain evidence="2 3">TBRC 5777</strain>
    </source>
</reference>
<keyword evidence="2" id="KW-0378">Hydrolase</keyword>
<dbReference type="InterPro" id="IPR000073">
    <property type="entry name" value="AB_hydrolase_1"/>
</dbReference>
<proteinExistence type="predicted"/>
<dbReference type="Proteomes" id="UP001589865">
    <property type="component" value="Unassembled WGS sequence"/>
</dbReference>
<comment type="caution">
    <text evidence="2">The sequence shown here is derived from an EMBL/GenBank/DDBJ whole genome shotgun (WGS) entry which is preliminary data.</text>
</comment>
<evidence type="ECO:0000313" key="3">
    <source>
        <dbReference type="Proteomes" id="UP001589865"/>
    </source>
</evidence>
<dbReference type="EMBL" id="JBHLUN010000001">
    <property type="protein sequence ID" value="MFC0406791.1"/>
    <property type="molecule type" value="Genomic_DNA"/>
</dbReference>
<sequence>MMEDAAAPERIDGTVVSRDGTTIGYSRFGAGTPLVVCHGAFNAAADWVRFARALRGSHSVLLYDRRGRGRSEAGRGPYSLAAEMDDLAAVVALAGDGAAVLGHSFGGGCALMYALRDGFRGRLVLYEAMSALPQPLGGAHLPALRALVAAGDHDAATAFALEHIVRTPPEKLALLRQTPLWPGMVALTPGFVQEAAALDTIAPTAAELAALRARPWLLLGERSEQDPSMRCTAALVERLRGATLYPIPGQGHAAHLFNPALLARIVARCLVED</sequence>
<dbReference type="GO" id="GO:0016787">
    <property type="term" value="F:hydrolase activity"/>
    <property type="evidence" value="ECO:0007669"/>
    <property type="project" value="UniProtKB-KW"/>
</dbReference>
<dbReference type="Pfam" id="PF12697">
    <property type="entry name" value="Abhydrolase_6"/>
    <property type="match status" value="1"/>
</dbReference>
<gene>
    <name evidence="2" type="ORF">ACFFGY_00935</name>
</gene>
<name>A0ABV6JM45_9PROT</name>
<dbReference type="PANTHER" id="PTHR43433:SF5">
    <property type="entry name" value="AB HYDROLASE-1 DOMAIN-CONTAINING PROTEIN"/>
    <property type="match status" value="1"/>
</dbReference>
<accession>A0ABV6JM45</accession>
<dbReference type="InterPro" id="IPR050471">
    <property type="entry name" value="AB_hydrolase"/>
</dbReference>
<evidence type="ECO:0000313" key="2">
    <source>
        <dbReference type="EMBL" id="MFC0406791.1"/>
    </source>
</evidence>
<dbReference type="SUPFAM" id="SSF53474">
    <property type="entry name" value="alpha/beta-Hydrolases"/>
    <property type="match status" value="1"/>
</dbReference>
<dbReference type="PANTHER" id="PTHR43433">
    <property type="entry name" value="HYDROLASE, ALPHA/BETA FOLD FAMILY PROTEIN"/>
    <property type="match status" value="1"/>
</dbReference>
<dbReference type="Gene3D" id="3.40.50.1820">
    <property type="entry name" value="alpha/beta hydrolase"/>
    <property type="match status" value="1"/>
</dbReference>
<evidence type="ECO:0000259" key="1">
    <source>
        <dbReference type="Pfam" id="PF12697"/>
    </source>
</evidence>